<dbReference type="GO" id="GO:0016787">
    <property type="term" value="F:hydrolase activity"/>
    <property type="evidence" value="ECO:0007669"/>
    <property type="project" value="UniProtKB-KW"/>
</dbReference>
<proteinExistence type="predicted"/>
<dbReference type="InterPro" id="IPR029052">
    <property type="entry name" value="Metallo-depent_PP-like"/>
</dbReference>
<evidence type="ECO:0000256" key="1">
    <source>
        <dbReference type="ARBA" id="ARBA00022729"/>
    </source>
</evidence>
<feature type="domain" description="Calcineurin-like phosphoesterase" evidence="3">
    <location>
        <begin position="23"/>
        <end position="112"/>
    </location>
</feature>
<reference evidence="4" key="1">
    <citation type="submission" date="2021-01" db="EMBL/GenBank/DDBJ databases">
        <authorList>
            <person name="Corre E."/>
            <person name="Pelletier E."/>
            <person name="Niang G."/>
            <person name="Scheremetjew M."/>
            <person name="Finn R."/>
            <person name="Kale V."/>
            <person name="Holt S."/>
            <person name="Cochrane G."/>
            <person name="Meng A."/>
            <person name="Brown T."/>
            <person name="Cohen L."/>
        </authorList>
    </citation>
    <scope>NUCLEOTIDE SEQUENCE</scope>
    <source>
        <strain evidence="4">DIVA3 518/3/11/1/6</strain>
    </source>
</reference>
<evidence type="ECO:0000256" key="2">
    <source>
        <dbReference type="ARBA" id="ARBA00022801"/>
    </source>
</evidence>
<protein>
    <recommendedName>
        <fullName evidence="3">Calcineurin-like phosphoesterase domain-containing protein</fullName>
    </recommendedName>
</protein>
<dbReference type="Pfam" id="PF00149">
    <property type="entry name" value="Metallophos"/>
    <property type="match status" value="1"/>
</dbReference>
<keyword evidence="1" id="KW-0732">Signal</keyword>
<dbReference type="EMBL" id="HBKP01007182">
    <property type="protein sequence ID" value="CAE2210952.1"/>
    <property type="molecule type" value="Transcribed_RNA"/>
</dbReference>
<organism evidence="4">
    <name type="scientific">Vannella robusta</name>
    <dbReference type="NCBI Taxonomy" id="1487602"/>
    <lineage>
        <taxon>Eukaryota</taxon>
        <taxon>Amoebozoa</taxon>
        <taxon>Discosea</taxon>
        <taxon>Flabellinia</taxon>
        <taxon>Vannellidae</taxon>
        <taxon>Vannella</taxon>
    </lineage>
</organism>
<name>A0A7S4HW96_9EUKA</name>
<dbReference type="AlphaFoldDB" id="A0A7S4HW96"/>
<sequence>MLTSEALNDVECEAFFYSVEAREFGREHGGMLNMEFYIQMHEKISLEKREQIKWLDETLAAMDPKSMKIVVGHHAMESASLVHGPRPLMNVAIRPILKSYGVDLYICGHDHNLQHLHRRYEHLHHIVVGGGGFVTTPTSLHPVYSTPEYPALVYGDSTFGFVAATARKDSLHLEFIDYFGSIIYNTTIPTGDRRQITVR</sequence>
<dbReference type="InterPro" id="IPR051558">
    <property type="entry name" value="Metallophosphoesterase_PAP"/>
</dbReference>
<evidence type="ECO:0000313" key="4">
    <source>
        <dbReference type="EMBL" id="CAE2210952.1"/>
    </source>
</evidence>
<accession>A0A7S4HW96</accession>
<gene>
    <name evidence="4" type="ORF">VSP0166_LOCUS5188</name>
</gene>
<dbReference type="PANTHER" id="PTHR10161">
    <property type="entry name" value="TARTRATE-RESISTANT ACID PHOSPHATASE TYPE 5"/>
    <property type="match status" value="1"/>
</dbReference>
<dbReference type="Gene3D" id="3.60.21.10">
    <property type="match status" value="1"/>
</dbReference>
<evidence type="ECO:0000259" key="3">
    <source>
        <dbReference type="Pfam" id="PF00149"/>
    </source>
</evidence>
<dbReference type="InterPro" id="IPR004843">
    <property type="entry name" value="Calcineurin-like_PHP"/>
</dbReference>
<dbReference type="SUPFAM" id="SSF56300">
    <property type="entry name" value="Metallo-dependent phosphatases"/>
    <property type="match status" value="1"/>
</dbReference>
<keyword evidence="2" id="KW-0378">Hydrolase</keyword>
<dbReference type="PANTHER" id="PTHR10161:SF14">
    <property type="entry name" value="TARTRATE-RESISTANT ACID PHOSPHATASE TYPE 5"/>
    <property type="match status" value="1"/>
</dbReference>